<gene>
    <name evidence="1" type="ORF">BDZ94DRAFT_1301170</name>
</gene>
<dbReference type="SUPFAM" id="SSF54695">
    <property type="entry name" value="POZ domain"/>
    <property type="match status" value="1"/>
</dbReference>
<reference evidence="1" key="1">
    <citation type="submission" date="2020-11" db="EMBL/GenBank/DDBJ databases">
        <authorList>
            <consortium name="DOE Joint Genome Institute"/>
            <person name="Ahrendt S."/>
            <person name="Riley R."/>
            <person name="Andreopoulos W."/>
            <person name="Labutti K."/>
            <person name="Pangilinan J."/>
            <person name="Ruiz-Duenas F.J."/>
            <person name="Barrasa J.M."/>
            <person name="Sanchez-Garcia M."/>
            <person name="Camarero S."/>
            <person name="Miyauchi S."/>
            <person name="Serrano A."/>
            <person name="Linde D."/>
            <person name="Babiker R."/>
            <person name="Drula E."/>
            <person name="Ayuso-Fernandez I."/>
            <person name="Pacheco R."/>
            <person name="Padilla G."/>
            <person name="Ferreira P."/>
            <person name="Barriuso J."/>
            <person name="Kellner H."/>
            <person name="Castanera R."/>
            <person name="Alfaro M."/>
            <person name="Ramirez L."/>
            <person name="Pisabarro A.G."/>
            <person name="Kuo A."/>
            <person name="Tritt A."/>
            <person name="Lipzen A."/>
            <person name="He G."/>
            <person name="Yan M."/>
            <person name="Ng V."/>
            <person name="Cullen D."/>
            <person name="Martin F."/>
            <person name="Rosso M.-N."/>
            <person name="Henrissat B."/>
            <person name="Hibbett D."/>
            <person name="Martinez A.T."/>
            <person name="Grigoriev I.V."/>
        </authorList>
    </citation>
    <scope>NUCLEOTIDE SEQUENCE</scope>
    <source>
        <strain evidence="1">CBS 247.69</strain>
    </source>
</reference>
<dbReference type="Proteomes" id="UP000807353">
    <property type="component" value="Unassembled WGS sequence"/>
</dbReference>
<dbReference type="OrthoDB" id="3184970at2759"/>
<name>A0A9P5XZG3_9AGAR</name>
<evidence type="ECO:0000313" key="1">
    <source>
        <dbReference type="EMBL" id="KAF9458531.1"/>
    </source>
</evidence>
<proteinExistence type="predicted"/>
<keyword evidence="2" id="KW-1185">Reference proteome</keyword>
<organism evidence="1 2">
    <name type="scientific">Collybia nuda</name>
    <dbReference type="NCBI Taxonomy" id="64659"/>
    <lineage>
        <taxon>Eukaryota</taxon>
        <taxon>Fungi</taxon>
        <taxon>Dikarya</taxon>
        <taxon>Basidiomycota</taxon>
        <taxon>Agaricomycotina</taxon>
        <taxon>Agaricomycetes</taxon>
        <taxon>Agaricomycetidae</taxon>
        <taxon>Agaricales</taxon>
        <taxon>Tricholomatineae</taxon>
        <taxon>Clitocybaceae</taxon>
        <taxon>Collybia</taxon>
    </lineage>
</organism>
<dbReference type="InterPro" id="IPR011333">
    <property type="entry name" value="SKP1/BTB/POZ_sf"/>
</dbReference>
<comment type="caution">
    <text evidence="1">The sequence shown here is derived from an EMBL/GenBank/DDBJ whole genome shotgun (WGS) entry which is preliminary data.</text>
</comment>
<evidence type="ECO:0008006" key="3">
    <source>
        <dbReference type="Google" id="ProtNLM"/>
    </source>
</evidence>
<protein>
    <recommendedName>
        <fullName evidence="3">BTB domain-containing protein</fullName>
    </recommendedName>
</protein>
<dbReference type="AlphaFoldDB" id="A0A9P5XZG3"/>
<sequence>MSDEINASTNLHSEKFNAIDADIIFKSFDNVHFKIHRKNLESCTGGFPPAGFETLGEILPLTESASTLELLFQFIYPMPQPNLRSCTFEILAAVAEAAEKYQVYSAIYICVLIMEMKLPENAPMIFGHAGRHDHIYLLGKAAPYLIGKPLDEVASELPGHLIIPWIKYHMAWEKQLQKARLYPERNVSWALSDAVGYIFKFKEINDLKDLNAIFGDRNENGNAFNRYLDAWRDNIESNILGMKTFDKYLIL</sequence>
<accession>A0A9P5XZG3</accession>
<dbReference type="EMBL" id="MU150338">
    <property type="protein sequence ID" value="KAF9458531.1"/>
    <property type="molecule type" value="Genomic_DNA"/>
</dbReference>
<evidence type="ECO:0000313" key="2">
    <source>
        <dbReference type="Proteomes" id="UP000807353"/>
    </source>
</evidence>